<evidence type="ECO:0000313" key="2">
    <source>
        <dbReference type="Proteomes" id="UP000265520"/>
    </source>
</evidence>
<sequence>FQFLNNYKDSYNSHIINCSVTGGGRAGGLL</sequence>
<keyword evidence="2" id="KW-1185">Reference proteome</keyword>
<feature type="non-terminal residue" evidence="1">
    <location>
        <position position="1"/>
    </location>
</feature>
<accession>A0A392TMF1</accession>
<proteinExistence type="predicted"/>
<comment type="caution">
    <text evidence="1">The sequence shown here is derived from an EMBL/GenBank/DDBJ whole genome shotgun (WGS) entry which is preliminary data.</text>
</comment>
<dbReference type="AlphaFoldDB" id="A0A392TMF1"/>
<dbReference type="Proteomes" id="UP000265520">
    <property type="component" value="Unassembled WGS sequence"/>
</dbReference>
<dbReference type="EMBL" id="LXQA010616936">
    <property type="protein sequence ID" value="MCI62323.1"/>
    <property type="molecule type" value="Genomic_DNA"/>
</dbReference>
<name>A0A392TMF1_9FABA</name>
<evidence type="ECO:0000313" key="1">
    <source>
        <dbReference type="EMBL" id="MCI62323.1"/>
    </source>
</evidence>
<protein>
    <submittedName>
        <fullName evidence="1">Uncharacterized protein</fullName>
    </submittedName>
</protein>
<reference evidence="1 2" key="1">
    <citation type="journal article" date="2018" name="Front. Plant Sci.">
        <title>Red Clover (Trifolium pratense) and Zigzag Clover (T. medium) - A Picture of Genomic Similarities and Differences.</title>
        <authorList>
            <person name="Dluhosova J."/>
            <person name="Istvanek J."/>
            <person name="Nedelnik J."/>
            <person name="Repkova J."/>
        </authorList>
    </citation>
    <scope>NUCLEOTIDE SEQUENCE [LARGE SCALE GENOMIC DNA]</scope>
    <source>
        <strain evidence="2">cv. 10/8</strain>
        <tissue evidence="1">Leaf</tissue>
    </source>
</reference>
<organism evidence="1 2">
    <name type="scientific">Trifolium medium</name>
    <dbReference type="NCBI Taxonomy" id="97028"/>
    <lineage>
        <taxon>Eukaryota</taxon>
        <taxon>Viridiplantae</taxon>
        <taxon>Streptophyta</taxon>
        <taxon>Embryophyta</taxon>
        <taxon>Tracheophyta</taxon>
        <taxon>Spermatophyta</taxon>
        <taxon>Magnoliopsida</taxon>
        <taxon>eudicotyledons</taxon>
        <taxon>Gunneridae</taxon>
        <taxon>Pentapetalae</taxon>
        <taxon>rosids</taxon>
        <taxon>fabids</taxon>
        <taxon>Fabales</taxon>
        <taxon>Fabaceae</taxon>
        <taxon>Papilionoideae</taxon>
        <taxon>50 kb inversion clade</taxon>
        <taxon>NPAAA clade</taxon>
        <taxon>Hologalegina</taxon>
        <taxon>IRL clade</taxon>
        <taxon>Trifolieae</taxon>
        <taxon>Trifolium</taxon>
    </lineage>
</organism>